<organism evidence="2 3">
    <name type="scientific">Ciona savignyi</name>
    <name type="common">Pacific transparent sea squirt</name>
    <dbReference type="NCBI Taxonomy" id="51511"/>
    <lineage>
        <taxon>Eukaryota</taxon>
        <taxon>Metazoa</taxon>
        <taxon>Chordata</taxon>
        <taxon>Tunicata</taxon>
        <taxon>Ascidiacea</taxon>
        <taxon>Phlebobranchia</taxon>
        <taxon>Cionidae</taxon>
        <taxon>Ciona</taxon>
    </lineage>
</organism>
<reference evidence="2" key="2">
    <citation type="submission" date="2025-08" db="UniProtKB">
        <authorList>
            <consortium name="Ensembl"/>
        </authorList>
    </citation>
    <scope>IDENTIFICATION</scope>
</reference>
<evidence type="ECO:0000256" key="1">
    <source>
        <dbReference type="SAM" id="MobiDB-lite"/>
    </source>
</evidence>
<name>H2ZJE0_CIOSA</name>
<feature type="compositionally biased region" description="Basic and acidic residues" evidence="1">
    <location>
        <begin position="192"/>
        <end position="202"/>
    </location>
</feature>
<proteinExistence type="predicted"/>
<sequence>SENEKDKPEHKSEKDESEGSSPFPVKLRQTNRSKKLYEEKPKDKADKSEKKPIGVTENTKEIIPTKSDAAVSKKSSFTRNRNNNNNNANSQGIIPVSSANSQQENKANTITVKPKEKKSPPKIPVKPKQLLTPKNNSTIKEILPLNQESSTLDKEEQKSSPKSPDKPAWVSLARKRSKKWETPKTDTGNSKQEQEFPIHVDDTPASNNSTTSDQKQVEVPQSPTAKLTSDETPNVVLKVNPPTNPRLQKPALSLEEKPTNPPKPALRSISADVSISKNTAENRRALKTQSCVIPSSKTTTERDPPNWLEVAMQKKKRWLPKEVVDSTIDI</sequence>
<feature type="compositionally biased region" description="Low complexity" evidence="1">
    <location>
        <begin position="79"/>
        <end position="89"/>
    </location>
</feature>
<keyword evidence="3" id="KW-1185">Reference proteome</keyword>
<feature type="compositionally biased region" description="Polar residues" evidence="1">
    <location>
        <begin position="97"/>
        <end position="111"/>
    </location>
</feature>
<feature type="compositionally biased region" description="Polar residues" evidence="1">
    <location>
        <begin position="204"/>
        <end position="232"/>
    </location>
</feature>
<feature type="compositionally biased region" description="Basic and acidic residues" evidence="1">
    <location>
        <begin position="151"/>
        <end position="165"/>
    </location>
</feature>
<dbReference type="Ensembl" id="ENSCSAVT00000017899.1">
    <property type="protein sequence ID" value="ENSCSAVP00000017706.1"/>
    <property type="gene ID" value="ENSCSAVG00000010420.1"/>
</dbReference>
<dbReference type="AlphaFoldDB" id="H2ZJE0"/>
<dbReference type="InParanoid" id="H2ZJE0"/>
<feature type="region of interest" description="Disordered" evidence="1">
    <location>
        <begin position="1"/>
        <end position="272"/>
    </location>
</feature>
<evidence type="ECO:0000313" key="2">
    <source>
        <dbReference type="Ensembl" id="ENSCSAVP00000017706.1"/>
    </source>
</evidence>
<reference evidence="2" key="3">
    <citation type="submission" date="2025-09" db="UniProtKB">
        <authorList>
            <consortium name="Ensembl"/>
        </authorList>
    </citation>
    <scope>IDENTIFICATION</scope>
</reference>
<dbReference type="HOGENOM" id="CLU_843435_0_0_1"/>
<feature type="compositionally biased region" description="Basic and acidic residues" evidence="1">
    <location>
        <begin position="1"/>
        <end position="14"/>
    </location>
</feature>
<feature type="compositionally biased region" description="Basic and acidic residues" evidence="1">
    <location>
        <begin position="35"/>
        <end position="52"/>
    </location>
</feature>
<accession>H2ZJE0</accession>
<dbReference type="Proteomes" id="UP000007875">
    <property type="component" value="Unassembled WGS sequence"/>
</dbReference>
<protein>
    <submittedName>
        <fullName evidence="2">Uncharacterized protein</fullName>
    </submittedName>
</protein>
<evidence type="ECO:0000313" key="3">
    <source>
        <dbReference type="Proteomes" id="UP000007875"/>
    </source>
</evidence>
<reference evidence="3" key="1">
    <citation type="submission" date="2003-08" db="EMBL/GenBank/DDBJ databases">
        <authorList>
            <person name="Birren B."/>
            <person name="Nusbaum C."/>
            <person name="Abebe A."/>
            <person name="Abouelleil A."/>
            <person name="Adekoya E."/>
            <person name="Ait-zahra M."/>
            <person name="Allen N."/>
            <person name="Allen T."/>
            <person name="An P."/>
            <person name="Anderson M."/>
            <person name="Anderson S."/>
            <person name="Arachchi H."/>
            <person name="Armbruster J."/>
            <person name="Bachantsang P."/>
            <person name="Baldwin J."/>
            <person name="Barry A."/>
            <person name="Bayul T."/>
            <person name="Blitshsteyn B."/>
            <person name="Bloom T."/>
            <person name="Blye J."/>
            <person name="Boguslavskiy L."/>
            <person name="Borowsky M."/>
            <person name="Boukhgalter B."/>
            <person name="Brunache A."/>
            <person name="Butler J."/>
            <person name="Calixte N."/>
            <person name="Calvo S."/>
            <person name="Camarata J."/>
            <person name="Campo K."/>
            <person name="Chang J."/>
            <person name="Cheshatsang Y."/>
            <person name="Citroen M."/>
            <person name="Collymore A."/>
            <person name="Considine T."/>
            <person name="Cook A."/>
            <person name="Cooke P."/>
            <person name="Corum B."/>
            <person name="Cuomo C."/>
            <person name="David R."/>
            <person name="Dawoe T."/>
            <person name="Degray S."/>
            <person name="Dodge S."/>
            <person name="Dooley K."/>
            <person name="Dorje P."/>
            <person name="Dorjee K."/>
            <person name="Dorris L."/>
            <person name="Duffey N."/>
            <person name="Dupes A."/>
            <person name="Elkins T."/>
            <person name="Engels R."/>
            <person name="Erickson J."/>
            <person name="Farina A."/>
            <person name="Faro S."/>
            <person name="Ferreira P."/>
            <person name="Fischer H."/>
            <person name="Fitzgerald M."/>
            <person name="Foley K."/>
            <person name="Gage D."/>
            <person name="Galagan J."/>
            <person name="Gearin G."/>
            <person name="Gnerre S."/>
            <person name="Gnirke A."/>
            <person name="Goyette A."/>
            <person name="Graham J."/>
            <person name="Grandbois E."/>
            <person name="Gyaltsen K."/>
            <person name="Hafez N."/>
            <person name="Hagopian D."/>
            <person name="Hagos B."/>
            <person name="Hall J."/>
            <person name="Hatcher B."/>
            <person name="Heller A."/>
            <person name="Higgins H."/>
            <person name="Honan T."/>
            <person name="Horn A."/>
            <person name="Houde N."/>
            <person name="Hughes L."/>
            <person name="Hulme W."/>
            <person name="Husby E."/>
            <person name="Iliev I."/>
            <person name="Jaffe D."/>
            <person name="Jones C."/>
            <person name="Kamal M."/>
            <person name="Kamat A."/>
            <person name="Kamvysselis M."/>
            <person name="Karlsson E."/>
            <person name="Kells C."/>
            <person name="Kieu A."/>
            <person name="Kisner P."/>
            <person name="Kodira C."/>
            <person name="Kulbokas E."/>
            <person name="Labutti K."/>
            <person name="Lama D."/>
            <person name="Landers T."/>
            <person name="Leger J."/>
            <person name="Levine S."/>
            <person name="Lewis D."/>
            <person name="Lewis T."/>
            <person name="Lindblad-toh K."/>
            <person name="Liu X."/>
            <person name="Lokyitsang T."/>
            <person name="Lokyitsang Y."/>
            <person name="Lucien O."/>
            <person name="Lui A."/>
            <person name="Ma L.J."/>
            <person name="Mabbitt R."/>
            <person name="Macdonald J."/>
            <person name="Maclean C."/>
            <person name="Major J."/>
            <person name="Manning J."/>
            <person name="Marabella R."/>
            <person name="Maru K."/>
            <person name="Matthews C."/>
            <person name="Mauceli E."/>
            <person name="Mccarthy M."/>
            <person name="Mcdonough S."/>
            <person name="Mcghee T."/>
            <person name="Meldrim J."/>
            <person name="Meneus L."/>
            <person name="Mesirov J."/>
            <person name="Mihalev A."/>
            <person name="Mihova T."/>
            <person name="Mikkelsen T."/>
            <person name="Mlenga V."/>
            <person name="Moru K."/>
            <person name="Mozes J."/>
            <person name="Mulrain L."/>
            <person name="Munson G."/>
            <person name="Naylor J."/>
            <person name="Newes C."/>
            <person name="Nguyen C."/>
            <person name="Nguyen N."/>
            <person name="Nguyen T."/>
            <person name="Nicol R."/>
            <person name="Nielsen C."/>
            <person name="Nizzari M."/>
            <person name="Norbu C."/>
            <person name="Norbu N."/>
            <person name="O'donnell P."/>
            <person name="Okoawo O."/>
            <person name="O'leary S."/>
            <person name="Omotosho B."/>
            <person name="O'neill K."/>
            <person name="Osman S."/>
            <person name="Parker S."/>
            <person name="Perrin D."/>
            <person name="Phunkhang P."/>
            <person name="Piqani B."/>
            <person name="Purcell S."/>
            <person name="Rachupka T."/>
            <person name="Ramasamy U."/>
            <person name="Rameau R."/>
            <person name="Ray V."/>
            <person name="Raymond C."/>
            <person name="Retta R."/>
            <person name="Richardson S."/>
            <person name="Rise C."/>
            <person name="Rodriguez J."/>
            <person name="Rogers J."/>
            <person name="Rogov P."/>
            <person name="Rutman M."/>
            <person name="Schupbach R."/>
            <person name="Seaman C."/>
            <person name="Settipalli S."/>
            <person name="Sharpe T."/>
            <person name="Sheridan J."/>
            <person name="Sherpa N."/>
            <person name="Shi J."/>
            <person name="Smirnov S."/>
            <person name="Smith C."/>
            <person name="Sougnez C."/>
            <person name="Spencer B."/>
            <person name="Stalker J."/>
            <person name="Stange-thomann N."/>
            <person name="Stavropoulos S."/>
            <person name="Stetson K."/>
            <person name="Stone C."/>
            <person name="Stone S."/>
            <person name="Stubbs M."/>
            <person name="Talamas J."/>
            <person name="Tchuinga P."/>
            <person name="Tenzing P."/>
            <person name="Tesfaye S."/>
            <person name="Theodore J."/>
            <person name="Thoulutsang Y."/>
            <person name="Topham K."/>
            <person name="Towey S."/>
            <person name="Tsamla T."/>
            <person name="Tsomo N."/>
            <person name="Vallee D."/>
            <person name="Vassiliev H."/>
            <person name="Venkataraman V."/>
            <person name="Vinson J."/>
            <person name="Vo A."/>
            <person name="Wade C."/>
            <person name="Wang S."/>
            <person name="Wangchuk T."/>
            <person name="Wangdi T."/>
            <person name="Whittaker C."/>
            <person name="Wilkinson J."/>
            <person name="Wu Y."/>
            <person name="Wyman D."/>
            <person name="Yadav S."/>
            <person name="Yang S."/>
            <person name="Yang X."/>
            <person name="Yeager S."/>
            <person name="Yee E."/>
            <person name="Young G."/>
            <person name="Zainoun J."/>
            <person name="Zembeck L."/>
            <person name="Zimmer A."/>
            <person name="Zody M."/>
            <person name="Lander E."/>
        </authorList>
    </citation>
    <scope>NUCLEOTIDE SEQUENCE [LARGE SCALE GENOMIC DNA]</scope>
</reference>